<evidence type="ECO:0000313" key="2">
    <source>
        <dbReference type="Proteomes" id="UP001597197"/>
    </source>
</evidence>
<sequence>MQAQTGPVLAGRVLKTLGAQEDTVALNGLYENMEPATQIAPGLLGIGTQSVHAPGGLQDISLSLLQSFVNLPTQGSGVGIEFSPVQLLEKTTYRPMKRDSVIARFLGIAPLRRDSVAYRSLHEYRRTYWRRGFTLSGASVGDSVASRLAGGISYTFGAGQLDPFKAKGYSESITRQVNALLVKGLIDPYLTLNKEFVRQQSKAVLQAVQEADITPITFLTVEAYRQFLQHITSQTLALPQLNSTDTSATKKAEQLKLYSTETLRLRLASYLTTRPELSAAQKQQFAASLEKNLFKILQDALVTYQAAVKPLFRDAGTLLKSASQDFERRNWNAPLLQVGFGQVWRSADHSWRGLSRQSVHGFARGSIRPPESWGELHQHTQLIGNFQYVYQTSDSLRQQLGYGLRLLAGNERLRFSAEGSWKYQRYRASDKPVQEPNTINRFTVGLEVRVADNLWLEVAVGRTNAAAVPGQVANKASILTLADLKYGFRNHRRFIFR</sequence>
<name>A0ABW4QYT7_9BACT</name>
<organism evidence="1 2">
    <name type="scientific">Hymenobacter bucti</name>
    <dbReference type="NCBI Taxonomy" id="1844114"/>
    <lineage>
        <taxon>Bacteria</taxon>
        <taxon>Pseudomonadati</taxon>
        <taxon>Bacteroidota</taxon>
        <taxon>Cytophagia</taxon>
        <taxon>Cytophagales</taxon>
        <taxon>Hymenobacteraceae</taxon>
        <taxon>Hymenobacter</taxon>
    </lineage>
</organism>
<protein>
    <submittedName>
        <fullName evidence="1">Uncharacterized protein</fullName>
    </submittedName>
</protein>
<proteinExistence type="predicted"/>
<gene>
    <name evidence="1" type="ORF">ACFSDX_18770</name>
</gene>
<keyword evidence="2" id="KW-1185">Reference proteome</keyword>
<dbReference type="RefSeq" id="WP_382316343.1">
    <property type="nucleotide sequence ID" value="NZ_JBHUFD010000012.1"/>
</dbReference>
<comment type="caution">
    <text evidence="1">The sequence shown here is derived from an EMBL/GenBank/DDBJ whole genome shotgun (WGS) entry which is preliminary data.</text>
</comment>
<dbReference type="Proteomes" id="UP001597197">
    <property type="component" value="Unassembled WGS sequence"/>
</dbReference>
<dbReference type="EMBL" id="JBHUFD010000012">
    <property type="protein sequence ID" value="MFD1874492.1"/>
    <property type="molecule type" value="Genomic_DNA"/>
</dbReference>
<accession>A0ABW4QYT7</accession>
<evidence type="ECO:0000313" key="1">
    <source>
        <dbReference type="EMBL" id="MFD1874492.1"/>
    </source>
</evidence>
<reference evidence="2" key="1">
    <citation type="journal article" date="2019" name="Int. J. Syst. Evol. Microbiol.">
        <title>The Global Catalogue of Microorganisms (GCM) 10K type strain sequencing project: providing services to taxonomists for standard genome sequencing and annotation.</title>
        <authorList>
            <consortium name="The Broad Institute Genomics Platform"/>
            <consortium name="The Broad Institute Genome Sequencing Center for Infectious Disease"/>
            <person name="Wu L."/>
            <person name="Ma J."/>
        </authorList>
    </citation>
    <scope>NUCLEOTIDE SEQUENCE [LARGE SCALE GENOMIC DNA]</scope>
    <source>
        <strain evidence="2">CGMCC 1.15795</strain>
    </source>
</reference>